<sequence length="139" mass="14830">MAEVLAEGYNVFDTSKSPSGTVKYLASPADVIALIQSGKLKEHILLVRGGTTTFLAPALSMGAIGVITMSGAPESHLGILSREFQTPCVMTAHLTSSESRYVVGNTPEAHFEEIAKTLDGRKVRLDCTDHEIGRVLADD</sequence>
<dbReference type="STRING" id="1848.SAMN05443637_12598"/>
<name>A0A1M7A122_PSETH</name>
<evidence type="ECO:0000313" key="3">
    <source>
        <dbReference type="Proteomes" id="UP000184363"/>
    </source>
</evidence>
<dbReference type="EMBL" id="FRAP01000025">
    <property type="protein sequence ID" value="SHL36243.1"/>
    <property type="molecule type" value="Genomic_DNA"/>
</dbReference>
<dbReference type="Pfam" id="PF00391">
    <property type="entry name" value="PEP-utilizers"/>
    <property type="match status" value="1"/>
</dbReference>
<accession>A0A1M7A122</accession>
<dbReference type="InterPro" id="IPR008279">
    <property type="entry name" value="PEP-util_enz_mobile_dom"/>
</dbReference>
<dbReference type="RefSeq" id="WP_073460054.1">
    <property type="nucleotide sequence ID" value="NZ_CALGVN010000020.1"/>
</dbReference>
<feature type="domain" description="PEP-utilising enzyme mobile" evidence="1">
    <location>
        <begin position="42"/>
        <end position="127"/>
    </location>
</feature>
<dbReference type="Proteomes" id="UP000184363">
    <property type="component" value="Unassembled WGS sequence"/>
</dbReference>
<dbReference type="InterPro" id="IPR036637">
    <property type="entry name" value="Phosphohistidine_dom_sf"/>
</dbReference>
<dbReference type="OrthoDB" id="3568381at2"/>
<organism evidence="2 3">
    <name type="scientific">Pseudonocardia thermophila</name>
    <dbReference type="NCBI Taxonomy" id="1848"/>
    <lineage>
        <taxon>Bacteria</taxon>
        <taxon>Bacillati</taxon>
        <taxon>Actinomycetota</taxon>
        <taxon>Actinomycetes</taxon>
        <taxon>Pseudonocardiales</taxon>
        <taxon>Pseudonocardiaceae</taxon>
        <taxon>Pseudonocardia</taxon>
    </lineage>
</organism>
<dbReference type="SUPFAM" id="SSF52009">
    <property type="entry name" value="Phosphohistidine domain"/>
    <property type="match status" value="1"/>
</dbReference>
<dbReference type="GO" id="GO:0016772">
    <property type="term" value="F:transferase activity, transferring phosphorus-containing groups"/>
    <property type="evidence" value="ECO:0007669"/>
    <property type="project" value="InterPro"/>
</dbReference>
<evidence type="ECO:0000313" key="2">
    <source>
        <dbReference type="EMBL" id="SHL36243.1"/>
    </source>
</evidence>
<evidence type="ECO:0000259" key="1">
    <source>
        <dbReference type="Pfam" id="PF00391"/>
    </source>
</evidence>
<proteinExistence type="predicted"/>
<dbReference type="AlphaFoldDB" id="A0A1M7A122"/>
<protein>
    <submittedName>
        <fullName evidence="2">PEP-utilising enzyme, mobile domain</fullName>
    </submittedName>
</protein>
<dbReference type="Gene3D" id="3.50.30.10">
    <property type="entry name" value="Phosphohistidine domain"/>
    <property type="match status" value="1"/>
</dbReference>
<reference evidence="2 3" key="1">
    <citation type="submission" date="2016-11" db="EMBL/GenBank/DDBJ databases">
        <authorList>
            <person name="Jaros S."/>
            <person name="Januszkiewicz K."/>
            <person name="Wedrychowicz H."/>
        </authorList>
    </citation>
    <scope>NUCLEOTIDE SEQUENCE [LARGE SCALE GENOMIC DNA]</scope>
    <source>
        <strain evidence="2 3">DSM 43832</strain>
    </source>
</reference>
<gene>
    <name evidence="2" type="ORF">SAMN05443637_12598</name>
</gene>
<keyword evidence="3" id="KW-1185">Reference proteome</keyword>